<proteinExistence type="predicted"/>
<protein>
    <submittedName>
        <fullName evidence="1">Uncharacterized protein</fullName>
    </submittedName>
</protein>
<dbReference type="AlphaFoldDB" id="A0AAV2VWY9"/>
<organism evidence="1 2">
    <name type="scientific">Vibrio nigripulchritudo SOn1</name>
    <dbReference type="NCBI Taxonomy" id="1238450"/>
    <lineage>
        <taxon>Bacteria</taxon>
        <taxon>Pseudomonadati</taxon>
        <taxon>Pseudomonadota</taxon>
        <taxon>Gammaproteobacteria</taxon>
        <taxon>Vibrionales</taxon>
        <taxon>Vibrionaceae</taxon>
        <taxon>Vibrio</taxon>
    </lineage>
</organism>
<name>A0AAV2VWY9_9VIBR</name>
<dbReference type="EMBL" id="CAOF01000176">
    <property type="protein sequence ID" value="CCO49242.1"/>
    <property type="molecule type" value="Genomic_DNA"/>
</dbReference>
<dbReference type="Proteomes" id="UP000018211">
    <property type="component" value="Unassembled WGS sequence"/>
</dbReference>
<evidence type="ECO:0000313" key="1">
    <source>
        <dbReference type="EMBL" id="CCO49242.1"/>
    </source>
</evidence>
<evidence type="ECO:0000313" key="2">
    <source>
        <dbReference type="Proteomes" id="UP000018211"/>
    </source>
</evidence>
<accession>A0AAV2VWY9</accession>
<sequence>MILIDNNFELSGKITDGFLIDGKSSRRIGNKPSLKNSILTLDNSVTLSPL</sequence>
<gene>
    <name evidence="1" type="ORF">VIBNISOn1_800023</name>
</gene>
<comment type="caution">
    <text evidence="1">The sequence shown here is derived from an EMBL/GenBank/DDBJ whole genome shotgun (WGS) entry which is preliminary data.</text>
</comment>
<reference evidence="1 2" key="1">
    <citation type="journal article" date="2013" name="ISME J.">
        <title>Comparative genomics of pathogenic lineages of Vibrio nigripulchritudo identifies virulence-associated traits.</title>
        <authorList>
            <person name="Goudenege D."/>
            <person name="Labreuche Y."/>
            <person name="Krin E."/>
            <person name="Ansquer D."/>
            <person name="Mangenot S."/>
            <person name="Calteau A."/>
            <person name="Medigue C."/>
            <person name="Mazel D."/>
            <person name="Polz M.F."/>
            <person name="Le Roux F."/>
        </authorList>
    </citation>
    <scope>NUCLEOTIDE SEQUENCE [LARGE SCALE GENOMIC DNA]</scope>
    <source>
        <strain evidence="1 2">SOn1</strain>
    </source>
</reference>